<sequence length="185" mass="20426">MPDARGRRRRLHPRGHGGAQPMQGTAPPCDQMTLALGEARGSVRLLLIKNHPVPSPALSQSHASKQADRSPEGEQSPPPMDTRNIRGKHLTISHSFSPAISPYAKNTSTNIVWYHSLVQLPIKAIPTLYSLNRRAWAPIYFQPRPSYTVRNSKLCIVKVKVKSLSSAIADSSLLEYLYKSLPSSV</sequence>
<gene>
    <name evidence="2" type="ORF">SFRICE_031687</name>
</gene>
<evidence type="ECO:0000313" key="2">
    <source>
        <dbReference type="EMBL" id="SOQ46330.1"/>
    </source>
</evidence>
<feature type="compositionally biased region" description="Basic residues" evidence="1">
    <location>
        <begin position="1"/>
        <end position="15"/>
    </location>
</feature>
<organism evidence="2">
    <name type="scientific">Spodoptera frugiperda</name>
    <name type="common">Fall armyworm</name>
    <dbReference type="NCBI Taxonomy" id="7108"/>
    <lineage>
        <taxon>Eukaryota</taxon>
        <taxon>Metazoa</taxon>
        <taxon>Ecdysozoa</taxon>
        <taxon>Arthropoda</taxon>
        <taxon>Hexapoda</taxon>
        <taxon>Insecta</taxon>
        <taxon>Pterygota</taxon>
        <taxon>Neoptera</taxon>
        <taxon>Endopterygota</taxon>
        <taxon>Lepidoptera</taxon>
        <taxon>Glossata</taxon>
        <taxon>Ditrysia</taxon>
        <taxon>Noctuoidea</taxon>
        <taxon>Noctuidae</taxon>
        <taxon>Amphipyrinae</taxon>
        <taxon>Spodoptera</taxon>
    </lineage>
</organism>
<name>A0A2H1VZR8_SPOFR</name>
<protein>
    <submittedName>
        <fullName evidence="2">SFRICE_031687</fullName>
    </submittedName>
</protein>
<dbReference type="EMBL" id="ODYU01005454">
    <property type="protein sequence ID" value="SOQ46330.1"/>
    <property type="molecule type" value="Genomic_DNA"/>
</dbReference>
<proteinExistence type="predicted"/>
<dbReference type="AlphaFoldDB" id="A0A2H1VZR8"/>
<feature type="region of interest" description="Disordered" evidence="1">
    <location>
        <begin position="1"/>
        <end position="31"/>
    </location>
</feature>
<accession>A0A2H1VZR8</accession>
<feature type="region of interest" description="Disordered" evidence="1">
    <location>
        <begin position="54"/>
        <end position="85"/>
    </location>
</feature>
<reference evidence="2" key="1">
    <citation type="submission" date="2016-07" db="EMBL/GenBank/DDBJ databases">
        <authorList>
            <person name="Bretaudeau A."/>
        </authorList>
    </citation>
    <scope>NUCLEOTIDE SEQUENCE</scope>
    <source>
        <strain evidence="2">Rice</strain>
        <tissue evidence="2">Whole body</tissue>
    </source>
</reference>
<evidence type="ECO:0000256" key="1">
    <source>
        <dbReference type="SAM" id="MobiDB-lite"/>
    </source>
</evidence>